<dbReference type="AlphaFoldDB" id="A0A0G0TDI2"/>
<proteinExistence type="predicted"/>
<dbReference type="EMBL" id="LBZM01000001">
    <property type="protein sequence ID" value="KKR72886.1"/>
    <property type="molecule type" value="Genomic_DNA"/>
</dbReference>
<dbReference type="InterPro" id="IPR036188">
    <property type="entry name" value="FAD/NAD-bd_sf"/>
</dbReference>
<evidence type="ECO:0000313" key="3">
    <source>
        <dbReference type="EMBL" id="KKR72886.1"/>
    </source>
</evidence>
<reference evidence="3 4" key="1">
    <citation type="journal article" date="2015" name="Nature">
        <title>rRNA introns, odd ribosomes, and small enigmatic genomes across a large radiation of phyla.</title>
        <authorList>
            <person name="Brown C.T."/>
            <person name="Hug L.A."/>
            <person name="Thomas B.C."/>
            <person name="Sharon I."/>
            <person name="Castelle C.J."/>
            <person name="Singh A."/>
            <person name="Wilkins M.J."/>
            <person name="Williams K.H."/>
            <person name="Banfield J.F."/>
        </authorList>
    </citation>
    <scope>NUCLEOTIDE SEQUENCE [LARGE SCALE GENOMIC DNA]</scope>
</reference>
<feature type="transmembrane region" description="Helical" evidence="1">
    <location>
        <begin position="27"/>
        <end position="45"/>
    </location>
</feature>
<keyword evidence="1" id="KW-1133">Transmembrane helix</keyword>
<dbReference type="InterPro" id="IPR006076">
    <property type="entry name" value="FAD-dep_OxRdtase"/>
</dbReference>
<dbReference type="PATRIC" id="fig|1618482.3.peg.28"/>
<dbReference type="Proteomes" id="UP000034664">
    <property type="component" value="Unassembled WGS sequence"/>
</dbReference>
<evidence type="ECO:0000256" key="1">
    <source>
        <dbReference type="SAM" id="Phobius"/>
    </source>
</evidence>
<feature type="domain" description="FAD dependent oxidoreductase" evidence="2">
    <location>
        <begin position="24"/>
        <end position="359"/>
    </location>
</feature>
<evidence type="ECO:0000313" key="4">
    <source>
        <dbReference type="Proteomes" id="UP000034664"/>
    </source>
</evidence>
<dbReference type="Pfam" id="PF01266">
    <property type="entry name" value="DAO"/>
    <property type="match status" value="1"/>
</dbReference>
<accession>A0A0G0TDI2</accession>
<name>A0A0G0TDI2_9BACT</name>
<dbReference type="Gene3D" id="3.30.9.10">
    <property type="entry name" value="D-Amino Acid Oxidase, subunit A, domain 2"/>
    <property type="match status" value="1"/>
</dbReference>
<dbReference type="Gene3D" id="3.50.50.60">
    <property type="entry name" value="FAD/NAD(P)-binding domain"/>
    <property type="match status" value="1"/>
</dbReference>
<protein>
    <submittedName>
        <fullName evidence="3">FAD dependent oxidoreductase</fullName>
    </submittedName>
</protein>
<keyword evidence="1" id="KW-0812">Transmembrane</keyword>
<keyword evidence="1" id="KW-0472">Membrane</keyword>
<comment type="caution">
    <text evidence="3">The sequence shown here is derived from an EMBL/GenBank/DDBJ whole genome shotgun (WGS) entry which is preliminary data.</text>
</comment>
<organism evidence="3 4">
    <name type="scientific">Candidatus Roizmanbacteria bacterium GW2011_GWB1_40_7</name>
    <dbReference type="NCBI Taxonomy" id="1618482"/>
    <lineage>
        <taxon>Bacteria</taxon>
        <taxon>Candidatus Roizmaniibacteriota</taxon>
    </lineage>
</organism>
<sequence>MRYTIAWIVFLIQAVKKLPYKKYDVVVVGGGFYGTMLALFLRRFADRVLLVEKEKDILTKASYNNQARVHNGYHYPRSFMTAYRSHLNYRVFSREFKKAIAHSVKMVYAIASSNSKVTAQQFIKFARQIGSPLQSPPWSISSLFDARLIEQIFMVDELVFDAAILRKILKKRLISNDIGLLCTSEVDSVEQKKDILSLQLNDDKHILTKNAFICAYASINTILYKSHLPPLPFKFEWTEMPLIKVDDQLDDIGITIMDGPFFGVVPFPDRNLHTIHHVRYTPHQTYFDSTKSDVYKPQKSHYLYMIKDAARYIPCLSHATHVDSLYEIRTVLTQHEDDDGRPILYRRNYGIPGLHIVMGGKIDNVYDVVRTIERHLIV</sequence>
<evidence type="ECO:0000259" key="2">
    <source>
        <dbReference type="Pfam" id="PF01266"/>
    </source>
</evidence>
<dbReference type="SUPFAM" id="SSF51905">
    <property type="entry name" value="FAD/NAD(P)-binding domain"/>
    <property type="match status" value="1"/>
</dbReference>
<gene>
    <name evidence="3" type="ORF">UU14_C0001G0028</name>
</gene>